<accession>A0ABY7ES19</accession>
<feature type="domain" description="Glucose-methanol-choline oxidoreductase N-terminal" evidence="5">
    <location>
        <begin position="1013"/>
        <end position="1027"/>
    </location>
</feature>
<keyword evidence="3" id="KW-0285">Flavoprotein</keyword>
<organism evidence="6 7">
    <name type="scientific">Mya arenaria</name>
    <name type="common">Soft-shell clam</name>
    <dbReference type="NCBI Taxonomy" id="6604"/>
    <lineage>
        <taxon>Eukaryota</taxon>
        <taxon>Metazoa</taxon>
        <taxon>Spiralia</taxon>
        <taxon>Lophotrochozoa</taxon>
        <taxon>Mollusca</taxon>
        <taxon>Bivalvia</taxon>
        <taxon>Autobranchia</taxon>
        <taxon>Heteroconchia</taxon>
        <taxon>Euheterodonta</taxon>
        <taxon>Imparidentia</taxon>
        <taxon>Neoheterodontei</taxon>
        <taxon>Myida</taxon>
        <taxon>Myoidea</taxon>
        <taxon>Myidae</taxon>
        <taxon>Mya</taxon>
    </lineage>
</organism>
<evidence type="ECO:0000313" key="6">
    <source>
        <dbReference type="EMBL" id="WAR12785.1"/>
    </source>
</evidence>
<dbReference type="Gene3D" id="3.50.50.60">
    <property type="entry name" value="FAD/NAD(P)-binding domain"/>
    <property type="match status" value="3"/>
</dbReference>
<dbReference type="SUPFAM" id="SSF54373">
    <property type="entry name" value="FAD-linked reductases, C-terminal domain"/>
    <property type="match status" value="2"/>
</dbReference>
<evidence type="ECO:0000256" key="4">
    <source>
        <dbReference type="ARBA" id="ARBA00022827"/>
    </source>
</evidence>
<dbReference type="PANTHER" id="PTHR11552">
    <property type="entry name" value="GLUCOSE-METHANOL-CHOLINE GMC OXIDOREDUCTASE"/>
    <property type="match status" value="1"/>
</dbReference>
<dbReference type="Pfam" id="PF05199">
    <property type="entry name" value="GMC_oxred_C"/>
    <property type="match status" value="2"/>
</dbReference>
<dbReference type="Proteomes" id="UP001164746">
    <property type="component" value="Chromosome 8"/>
</dbReference>
<comment type="cofactor">
    <cofactor evidence="1">
        <name>FAD</name>
        <dbReference type="ChEBI" id="CHEBI:57692"/>
    </cofactor>
</comment>
<evidence type="ECO:0000256" key="3">
    <source>
        <dbReference type="ARBA" id="ARBA00022630"/>
    </source>
</evidence>
<keyword evidence="7" id="KW-1185">Reference proteome</keyword>
<evidence type="ECO:0000256" key="2">
    <source>
        <dbReference type="ARBA" id="ARBA00010790"/>
    </source>
</evidence>
<dbReference type="InterPro" id="IPR000172">
    <property type="entry name" value="GMC_OxRdtase_N"/>
</dbReference>
<dbReference type="PANTHER" id="PTHR11552:SF147">
    <property type="entry name" value="CHOLINE DEHYDROGENASE, MITOCHONDRIAL"/>
    <property type="match status" value="1"/>
</dbReference>
<gene>
    <name evidence="6" type="ORF">MAR_026965</name>
</gene>
<dbReference type="Pfam" id="PF00732">
    <property type="entry name" value="GMC_oxred_N"/>
    <property type="match status" value="3"/>
</dbReference>
<dbReference type="InterPro" id="IPR007867">
    <property type="entry name" value="GMC_OxRtase_C"/>
</dbReference>
<sequence length="1318" mass="147216">MQLTIRKGVRSSTSLEFLGRTKGRPNLHVGIHSLVTKIAFKNKRASGVYAIRNGRKYFFKANKEVIVSAGAVNSPQLLMLSGIGPRKHLEDLNIKVEADLPVGENLQDHKMIHMMIHLLQKISGYGLSLIFLHVKTMESQQTLSILIAICAIIYFTWFRGPSMPSVVTETLDNEYDYIVVGAGSAGAVIAARLSEDVGSRVLLLEAGGDYTTNASYHVPIQFFDLQKTSADWQYYTVPQKYSHQGMVEERSYWPRGRLLGGSSIFNAMQYTRGSRHDYDEWADMGCDGWSYEDVLPYFLKSEDILIDDLKSSKYHNTGGYIGISTGGVTPIADVYLKAGQEMGYKLNDYNGEIHQGWSPMQLTIRKGVRSSTSLEFLGRAKGRPNLHVGIHSLVTKIAFENKRATGVYAIRNGRKYFFKAKKEVIVSAGAVNSPQLLMLSGIGPREHLEDLNIIVEADLPVGENLQDHMMIHMVSPITEDIGITFNKINSWVTDLQYKMFGTGIKSIAGVDANSFFCTYDTKQKDCAADIQFMIYSGLLDTNYFCFKDDVAKAFLAQNPNMPGFTTALSLLDPRSVGTIRLKSDDPFEYPLIDPNYLSNERDVDTYIKGIRLWEKYLATPAMKKIGATVEKMKLPFCKQHKFQSDDYWVCVVRHLAYTVYHPSGTCKMGRVDDPTSVVDPQLRVKGIKGLRVADASIMPNIISGNTNAPVIMIGEKAADLIRGKQTLSIVIAICAIIYFTWFRGQSMPSVVTETLDNEYDYIVVGAGSAGAVVASRLSEDVGSRVLLLEAGGDYTTNASYHVPIQSLDLQKTSVDWEYYTVPQKYSHQGMVEERSYWPRGRLLGGSSIFNSMQYTRGSRHDYDEWADMGCNGWSYEDVLPYFLKSEDMLIDDLKSSKYHNTGGYIGVSTGGVTPIANVYLKAGQEMGYRLNDYNGEIHQGWSPMQLSIRNGVRSSTSLEFLGRAKGRPNLHVGIHSLVTKIVFENKRATGVYAIRNGRKYFFKANKEVIVSAGAVNSPQLLMLSGIGPRKHLEDLDIIVEADLPVGENLQDHMMIHMVSPITEDIGITFNKINSWITDLRYKMFGTGIKSIAGVDATSFFCTYDTKQKDCAADIQFMMYSALLDENYFCFKDDVAKALLALKPNMPGFTTILSLLDPRSVGTIRLKSDDPFEYPLIDPNYLSNERDVDTYIKGIRLWEKYLATPAMKKIGATVEKMKLPFCKQHKFQSDVYWGCVVRHLAYTVYHPAGTCKMGRVNDPTSVVDPQLRVKGIKGLRVADASIMPNVISGNTNAPVIMIGEKAADLIRGKVTVDHLKRKL</sequence>
<dbReference type="EMBL" id="CP111019">
    <property type="protein sequence ID" value="WAR12785.1"/>
    <property type="molecule type" value="Genomic_DNA"/>
</dbReference>
<proteinExistence type="inferred from homology"/>
<evidence type="ECO:0000256" key="1">
    <source>
        <dbReference type="ARBA" id="ARBA00001974"/>
    </source>
</evidence>
<feature type="domain" description="Glucose-methanol-choline oxidoreductase N-terminal" evidence="5">
    <location>
        <begin position="429"/>
        <end position="443"/>
    </location>
</feature>
<evidence type="ECO:0000259" key="5">
    <source>
        <dbReference type="PROSITE" id="PS00624"/>
    </source>
</evidence>
<keyword evidence="4" id="KW-0274">FAD</keyword>
<dbReference type="SUPFAM" id="SSF51905">
    <property type="entry name" value="FAD/NAD(P)-binding domain"/>
    <property type="match status" value="3"/>
</dbReference>
<evidence type="ECO:0000313" key="7">
    <source>
        <dbReference type="Proteomes" id="UP001164746"/>
    </source>
</evidence>
<dbReference type="PROSITE" id="PS00624">
    <property type="entry name" value="GMC_OXRED_2"/>
    <property type="match status" value="3"/>
</dbReference>
<dbReference type="Gene3D" id="3.30.560.10">
    <property type="entry name" value="Glucose Oxidase, domain 3"/>
    <property type="match status" value="2"/>
</dbReference>
<comment type="similarity">
    <text evidence="2">Belongs to the GMC oxidoreductase family.</text>
</comment>
<dbReference type="InterPro" id="IPR036188">
    <property type="entry name" value="FAD/NAD-bd_sf"/>
</dbReference>
<protein>
    <submittedName>
        <fullName evidence="6">DHGL-like protein</fullName>
    </submittedName>
</protein>
<dbReference type="InterPro" id="IPR012132">
    <property type="entry name" value="GMC_OxRdtase"/>
</dbReference>
<name>A0ABY7ES19_MYAAR</name>
<reference evidence="6" key="1">
    <citation type="submission" date="2022-11" db="EMBL/GenBank/DDBJ databases">
        <title>Centuries of genome instability and evolution in soft-shell clam transmissible cancer (bioRxiv).</title>
        <authorList>
            <person name="Hart S.F.M."/>
            <person name="Yonemitsu M.A."/>
            <person name="Giersch R.M."/>
            <person name="Beal B.F."/>
            <person name="Arriagada G."/>
            <person name="Davis B.W."/>
            <person name="Ostrander E.A."/>
            <person name="Goff S.P."/>
            <person name="Metzger M.J."/>
        </authorList>
    </citation>
    <scope>NUCLEOTIDE SEQUENCE</scope>
    <source>
        <strain evidence="6">MELC-2E11</strain>
        <tissue evidence="6">Siphon/mantle</tissue>
    </source>
</reference>
<feature type="domain" description="Glucose-methanol-choline oxidoreductase N-terminal" evidence="5">
    <location>
        <begin position="70"/>
        <end position="84"/>
    </location>
</feature>